<feature type="domain" description="Metallo-beta-lactamase" evidence="9">
    <location>
        <begin position="317"/>
        <end position="486"/>
    </location>
</feature>
<dbReference type="InterPro" id="IPR007889">
    <property type="entry name" value="HTH_Psq"/>
</dbReference>
<dbReference type="OrthoDB" id="10250730at2759"/>
<evidence type="ECO:0000313" key="11">
    <source>
        <dbReference type="Proteomes" id="UP000494165"/>
    </source>
</evidence>
<dbReference type="SUPFAM" id="SSF46689">
    <property type="entry name" value="Homeodomain-like"/>
    <property type="match status" value="1"/>
</dbReference>
<dbReference type="GO" id="GO:0005634">
    <property type="term" value="C:nucleus"/>
    <property type="evidence" value="ECO:0007669"/>
    <property type="project" value="UniProtKB-SubCell"/>
</dbReference>
<comment type="caution">
    <text evidence="10">The sequence shown here is derived from an EMBL/GenBank/DDBJ whole genome shotgun (WGS) entry which is preliminary data.</text>
</comment>
<dbReference type="AlphaFoldDB" id="A0A8S1CJP0"/>
<comment type="function">
    <text evidence="7">Endoribonuclease that catalyzes the hydrolysis of histone-coding pre-mRNA 3'-end. Involved in histone pre-mRNA processing during the S-phase of the cell cycle, which is required for entering/progressing through S-phase. Cleaves histone pre-mRNA at a major and a minor cleavage site after the 5'-ACCCA-3' and the 5'-ACCCACA-3' sequence, respectively, and located downstream of the stem-loop. May require the presence of the HDE element located at the histone pre-RNA 3'-end to avoid non-specific cleavage.</text>
</comment>
<dbReference type="Pfam" id="PF05225">
    <property type="entry name" value="HTH_psq"/>
    <property type="match status" value="1"/>
</dbReference>
<dbReference type="Gene3D" id="3.60.15.10">
    <property type="entry name" value="Ribonuclease Z/Hydroxyacylglutathione hydrolase-like"/>
    <property type="match status" value="1"/>
</dbReference>
<organism evidence="10 11">
    <name type="scientific">Cloeon dipterum</name>
    <dbReference type="NCBI Taxonomy" id="197152"/>
    <lineage>
        <taxon>Eukaryota</taxon>
        <taxon>Metazoa</taxon>
        <taxon>Ecdysozoa</taxon>
        <taxon>Arthropoda</taxon>
        <taxon>Hexapoda</taxon>
        <taxon>Insecta</taxon>
        <taxon>Pterygota</taxon>
        <taxon>Palaeoptera</taxon>
        <taxon>Ephemeroptera</taxon>
        <taxon>Pisciforma</taxon>
        <taxon>Baetidae</taxon>
        <taxon>Cloeon</taxon>
    </lineage>
</organism>
<dbReference type="InterPro" id="IPR009057">
    <property type="entry name" value="Homeodomain-like_sf"/>
</dbReference>
<dbReference type="Pfam" id="PF00753">
    <property type="entry name" value="Lactamase_B"/>
    <property type="match status" value="1"/>
</dbReference>
<accession>A0A8S1CJP0</accession>
<feature type="region of interest" description="Disordered" evidence="8">
    <location>
        <begin position="224"/>
        <end position="267"/>
    </location>
</feature>
<evidence type="ECO:0000256" key="6">
    <source>
        <dbReference type="ARBA" id="ARBA00044690"/>
    </source>
</evidence>
<dbReference type="InterPro" id="IPR039344">
    <property type="entry name" value="MBLAC1"/>
</dbReference>
<reference evidence="10 11" key="1">
    <citation type="submission" date="2020-04" db="EMBL/GenBank/DDBJ databases">
        <authorList>
            <person name="Alioto T."/>
            <person name="Alioto T."/>
            <person name="Gomez Garrido J."/>
        </authorList>
    </citation>
    <scope>NUCLEOTIDE SEQUENCE [LARGE SCALE GENOMIC DNA]</scope>
</reference>
<evidence type="ECO:0000256" key="1">
    <source>
        <dbReference type="ARBA" id="ARBA00004123"/>
    </source>
</evidence>
<feature type="compositionally biased region" description="Acidic residues" evidence="8">
    <location>
        <begin position="43"/>
        <end position="55"/>
    </location>
</feature>
<comment type="subcellular location">
    <subcellularLocation>
        <location evidence="2">Cytoplasm</location>
        <location evidence="2">Cytosol</location>
    </subcellularLocation>
    <subcellularLocation>
        <location evidence="1">Nucleus</location>
    </subcellularLocation>
</comment>
<dbReference type="Gene3D" id="1.10.10.60">
    <property type="entry name" value="Homeodomain-like"/>
    <property type="match status" value="1"/>
</dbReference>
<evidence type="ECO:0000256" key="3">
    <source>
        <dbReference type="ARBA" id="ARBA00011738"/>
    </source>
</evidence>
<dbReference type="CDD" id="cd07711">
    <property type="entry name" value="MBLAC1-like_MBL-fold"/>
    <property type="match status" value="1"/>
</dbReference>
<evidence type="ECO:0000256" key="8">
    <source>
        <dbReference type="SAM" id="MobiDB-lite"/>
    </source>
</evidence>
<dbReference type="SUPFAM" id="SSF56281">
    <property type="entry name" value="Metallo-hydrolase/oxidoreductase"/>
    <property type="match status" value="1"/>
</dbReference>
<dbReference type="SMART" id="SM00849">
    <property type="entry name" value="Lactamase_B"/>
    <property type="match status" value="1"/>
</dbReference>
<comment type="catalytic activity">
    <reaction evidence="6">
        <text>a ribonucleotidyl-ribonucleotide-RNA + H2O = a 3'-end ribonucleotide-RNA + a 5'-end 5'-phospho-ribonucleoside-RNA + H(+)</text>
        <dbReference type="Rhea" id="RHEA:68096"/>
        <dbReference type="Rhea" id="RHEA-COMP:15179"/>
        <dbReference type="Rhea" id="RHEA-COMP:17355"/>
        <dbReference type="Rhea" id="RHEA-COMP:17428"/>
        <dbReference type="ChEBI" id="CHEBI:15377"/>
        <dbReference type="ChEBI" id="CHEBI:15378"/>
        <dbReference type="ChEBI" id="CHEBI:74896"/>
        <dbReference type="ChEBI" id="CHEBI:138282"/>
        <dbReference type="ChEBI" id="CHEBI:173118"/>
    </reaction>
    <physiologicalReaction direction="left-to-right" evidence="6">
        <dbReference type="Rhea" id="RHEA:68097"/>
    </physiologicalReaction>
</comment>
<name>A0A8S1CJP0_9INSE</name>
<dbReference type="GO" id="GO:0031123">
    <property type="term" value="P:RNA 3'-end processing"/>
    <property type="evidence" value="ECO:0007669"/>
    <property type="project" value="UniProtKB-ARBA"/>
</dbReference>
<keyword evidence="11" id="KW-1185">Reference proteome</keyword>
<evidence type="ECO:0000256" key="7">
    <source>
        <dbReference type="ARBA" id="ARBA00045869"/>
    </source>
</evidence>
<dbReference type="GO" id="GO:0003677">
    <property type="term" value="F:DNA binding"/>
    <property type="evidence" value="ECO:0007669"/>
    <property type="project" value="InterPro"/>
</dbReference>
<protein>
    <recommendedName>
        <fullName evidence="4">Metallo-beta-lactamase domain-containing protein 1</fullName>
    </recommendedName>
    <alternativeName>
        <fullName evidence="5">Endoribonuclease MBLAC1</fullName>
    </alternativeName>
</protein>
<evidence type="ECO:0000313" key="10">
    <source>
        <dbReference type="EMBL" id="CAB3368718.1"/>
    </source>
</evidence>
<gene>
    <name evidence="10" type="ORF">CLODIP_2_CD00855</name>
</gene>
<feature type="compositionally biased region" description="Basic and acidic residues" evidence="8">
    <location>
        <begin position="32"/>
        <end position="42"/>
    </location>
</feature>
<feature type="region of interest" description="Disordered" evidence="8">
    <location>
        <begin position="32"/>
        <end position="70"/>
    </location>
</feature>
<dbReference type="InterPro" id="IPR036866">
    <property type="entry name" value="RibonucZ/Hydroxyglut_hydro"/>
</dbReference>
<comment type="subunit">
    <text evidence="3">Homodimer.</text>
</comment>
<dbReference type="GO" id="GO:0005829">
    <property type="term" value="C:cytosol"/>
    <property type="evidence" value="ECO:0007669"/>
    <property type="project" value="UniProtKB-SubCell"/>
</dbReference>
<proteinExistence type="predicted"/>
<dbReference type="Proteomes" id="UP000494165">
    <property type="component" value="Unassembled WGS sequence"/>
</dbReference>
<evidence type="ECO:0000259" key="9">
    <source>
        <dbReference type="SMART" id="SM00849"/>
    </source>
</evidence>
<evidence type="ECO:0000256" key="2">
    <source>
        <dbReference type="ARBA" id="ARBA00004514"/>
    </source>
</evidence>
<dbReference type="PANTHER" id="PTHR23200">
    <property type="entry name" value="METALLO-BETA-LACTAMASE DOMAIN-CONTAINING PROTEIN 1"/>
    <property type="match status" value="1"/>
</dbReference>
<evidence type="ECO:0000256" key="4">
    <source>
        <dbReference type="ARBA" id="ARBA00014856"/>
    </source>
</evidence>
<dbReference type="PANTHER" id="PTHR23200:SF48">
    <property type="entry name" value="METALLO-BETA-LACTAMASE DOMAIN-CONTAINING PROTEIN 1"/>
    <property type="match status" value="1"/>
</dbReference>
<feature type="compositionally biased region" description="Basic and acidic residues" evidence="8">
    <location>
        <begin position="225"/>
        <end position="234"/>
    </location>
</feature>
<dbReference type="EMBL" id="CADEPI010000039">
    <property type="protein sequence ID" value="CAB3368718.1"/>
    <property type="molecule type" value="Genomic_DNA"/>
</dbReference>
<dbReference type="InterPro" id="IPR001279">
    <property type="entry name" value="Metallo-B-lactamas"/>
</dbReference>
<evidence type="ECO:0000256" key="5">
    <source>
        <dbReference type="ARBA" id="ARBA00032988"/>
    </source>
</evidence>
<sequence length="498" mass="55599">MPFPSFETTKLSFLAACLDIIDVICLELNKEGDDNSMETKEEPENDETGSEETDEGQEKFKQPGEEPMQDDFVPVLNADAVKNEIDKKKGVTKEKLRHLKLKTYTTADLNKALVCIANKGLSYRLAAKKFGIPYQTLYRRLRMKQPLGDVPKGPAPQVPAKVEEKLVRFLLADPKRTVGEACEATKHALDLLGIKTSFTDNQPSKSWFTRFVKRHPEVKFASTTAREEDMDRLLDSPLPLEQTMSTGSKAKEQKTKPPADPWFLGPSQLLPKERQEKLEEDKAQNVSTEPSGFPRVKVLNVGYSRVTDVAAQTMHANCTVTFIKGCKFNILVDTMTAWDGAKLLALLEGIQVKPEDIDFVICTHGHSDHTGCNYLFTNAAHFLGQAVQRAEKFETTPLQNGNDYVIEPSVKVVSSPGHTMDSVTVLVETGPDAFGLVAVTGDLFEREEDIVCPELWRDVAGSENPKLQEQNRSKILQQADYVIPGHGPMFKNIYKKDL</sequence>